<keyword evidence="2" id="KW-0479">Metal-binding</keyword>
<evidence type="ECO:0000313" key="6">
    <source>
        <dbReference type="EMBL" id="GAA3738547.1"/>
    </source>
</evidence>
<keyword evidence="4" id="KW-0456">Lyase</keyword>
<organism evidence="6 7">
    <name type="scientific">Streptomyces tremellae</name>
    <dbReference type="NCBI Taxonomy" id="1124239"/>
    <lineage>
        <taxon>Bacteria</taxon>
        <taxon>Bacillati</taxon>
        <taxon>Actinomycetota</taxon>
        <taxon>Actinomycetes</taxon>
        <taxon>Kitasatosporales</taxon>
        <taxon>Streptomycetaceae</taxon>
        <taxon>Streptomyces</taxon>
    </lineage>
</organism>
<evidence type="ECO:0000256" key="4">
    <source>
        <dbReference type="ARBA" id="ARBA00023239"/>
    </source>
</evidence>
<dbReference type="InterPro" id="IPR019996">
    <property type="entry name" value="Salicylate_synthase"/>
</dbReference>
<comment type="caution">
    <text evidence="6">The sequence shown here is derived from an EMBL/GenBank/DDBJ whole genome shotgun (WGS) entry which is preliminary data.</text>
</comment>
<dbReference type="PANTHER" id="PTHR11236">
    <property type="entry name" value="AMINOBENZOATE/ANTHRANILATE SYNTHASE"/>
    <property type="match status" value="1"/>
</dbReference>
<evidence type="ECO:0000256" key="1">
    <source>
        <dbReference type="ARBA" id="ARBA00001946"/>
    </source>
</evidence>
<dbReference type="InterPro" id="IPR019999">
    <property type="entry name" value="Anth_synth_I-like"/>
</dbReference>
<dbReference type="PANTHER" id="PTHR11236:SF48">
    <property type="entry name" value="ISOCHORISMATE SYNTHASE MENF"/>
    <property type="match status" value="1"/>
</dbReference>
<protein>
    <submittedName>
        <fullName evidence="6">Salicylate synthase</fullName>
    </submittedName>
</protein>
<accession>A0ABP7FID3</accession>
<dbReference type="PRINTS" id="PR00095">
    <property type="entry name" value="ANTSNTHASEI"/>
</dbReference>
<evidence type="ECO:0000313" key="7">
    <source>
        <dbReference type="Proteomes" id="UP001499884"/>
    </source>
</evidence>
<dbReference type="InterPro" id="IPR015890">
    <property type="entry name" value="Chorismate_C"/>
</dbReference>
<dbReference type="NCBIfam" id="TIGR03494">
    <property type="entry name" value="salicyl_syn"/>
    <property type="match status" value="1"/>
</dbReference>
<keyword evidence="7" id="KW-1185">Reference proteome</keyword>
<name>A0ABP7FID3_9ACTN</name>
<feature type="domain" description="Chorismate-utilising enzyme C-terminal" evidence="5">
    <location>
        <begin position="182"/>
        <end position="443"/>
    </location>
</feature>
<reference evidence="7" key="1">
    <citation type="journal article" date="2019" name="Int. J. Syst. Evol. Microbiol.">
        <title>The Global Catalogue of Microorganisms (GCM) 10K type strain sequencing project: providing services to taxonomists for standard genome sequencing and annotation.</title>
        <authorList>
            <consortium name="The Broad Institute Genomics Platform"/>
            <consortium name="The Broad Institute Genome Sequencing Center for Infectious Disease"/>
            <person name="Wu L."/>
            <person name="Ma J."/>
        </authorList>
    </citation>
    <scope>NUCLEOTIDE SEQUENCE [LARGE SCALE GENOMIC DNA]</scope>
    <source>
        <strain evidence="7">JCM 30846</strain>
    </source>
</reference>
<proteinExistence type="predicted"/>
<dbReference type="EMBL" id="BAABEP010000028">
    <property type="protein sequence ID" value="GAA3738547.1"/>
    <property type="molecule type" value="Genomic_DNA"/>
</dbReference>
<evidence type="ECO:0000259" key="5">
    <source>
        <dbReference type="Pfam" id="PF00425"/>
    </source>
</evidence>
<dbReference type="RefSeq" id="WP_345649082.1">
    <property type="nucleotide sequence ID" value="NZ_BAABEP010000028.1"/>
</dbReference>
<dbReference type="Pfam" id="PF00425">
    <property type="entry name" value="Chorismate_bind"/>
    <property type="match status" value="1"/>
</dbReference>
<dbReference type="Gene3D" id="3.60.120.10">
    <property type="entry name" value="Anthranilate synthase"/>
    <property type="match status" value="1"/>
</dbReference>
<gene>
    <name evidence="6" type="ORF">GCM10023082_39680</name>
</gene>
<evidence type="ECO:0000256" key="3">
    <source>
        <dbReference type="ARBA" id="ARBA00022842"/>
    </source>
</evidence>
<sequence length="457" mass="48847">MTTDETITVTTPLRRTVPLGGDPVALAAGLLRHGLSDTQLLYERDAEVRVGVGVLAEVTLTGRAATSRGPWGERSLTAAGDPLGAFARLLGELPLPGWSGYGWAAFELAHALAGHDVPADATLVRAVVPRTEVRLCPGAAVITSDTPHQLDLVTSLLTGPAGAPDAHKDRHEPVEVPVEARDEHYLAAVADCVRAIRAGELQKVVLSRELPVAGPVDFVASYLVGRRHNTPSRSFVVDTPDLRAFGFSPETVAEIDADGTVRTRPLAGTRARTGDAEDDLRLRGDLTTDAKEVYEHAVSVKLAHEELTRICRPDTVAVPEFMDVKDRGSVQHLGSTVTGRLPEARDSGDAQTRAWRAFGALFPAVTASGVPKRAAYPVIRDHEPTPRGLYSGAVFSVDSDGALDAALVLRTAFGVGDRVWLRAGAGIVSQSRPEREFTETCEKLNSVARYLVRPATR</sequence>
<dbReference type="SUPFAM" id="SSF56322">
    <property type="entry name" value="ADC synthase"/>
    <property type="match status" value="1"/>
</dbReference>
<evidence type="ECO:0000256" key="2">
    <source>
        <dbReference type="ARBA" id="ARBA00022723"/>
    </source>
</evidence>
<comment type="cofactor">
    <cofactor evidence="1">
        <name>Mg(2+)</name>
        <dbReference type="ChEBI" id="CHEBI:18420"/>
    </cofactor>
</comment>
<dbReference type="InterPro" id="IPR005801">
    <property type="entry name" value="ADC_synthase"/>
</dbReference>
<dbReference type="Proteomes" id="UP001499884">
    <property type="component" value="Unassembled WGS sequence"/>
</dbReference>
<keyword evidence="3" id="KW-0460">Magnesium</keyword>